<organism evidence="3 4">
    <name type="scientific">Ferrimonas gelatinilytica</name>
    <dbReference type="NCBI Taxonomy" id="1255257"/>
    <lineage>
        <taxon>Bacteria</taxon>
        <taxon>Pseudomonadati</taxon>
        <taxon>Pseudomonadota</taxon>
        <taxon>Gammaproteobacteria</taxon>
        <taxon>Alteromonadales</taxon>
        <taxon>Ferrimonadaceae</taxon>
        <taxon>Ferrimonas</taxon>
    </lineage>
</organism>
<evidence type="ECO:0000313" key="3">
    <source>
        <dbReference type="EMBL" id="GAA5187271.1"/>
    </source>
</evidence>
<keyword evidence="1" id="KW-0732">Signal</keyword>
<name>A0ABP9RVI6_9GAMM</name>
<evidence type="ECO:0000313" key="4">
    <source>
        <dbReference type="Proteomes" id="UP001501600"/>
    </source>
</evidence>
<dbReference type="Pfam" id="PF14344">
    <property type="entry name" value="DUF4397"/>
    <property type="match status" value="2"/>
</dbReference>
<evidence type="ECO:0000259" key="2">
    <source>
        <dbReference type="Pfam" id="PF14344"/>
    </source>
</evidence>
<evidence type="ECO:0000256" key="1">
    <source>
        <dbReference type="SAM" id="SignalP"/>
    </source>
</evidence>
<dbReference type="RefSeq" id="WP_345315426.1">
    <property type="nucleotide sequence ID" value="NZ_BAABLF010000005.1"/>
</dbReference>
<feature type="chain" id="PRO_5045244167" description="DUF4397 domain-containing protein" evidence="1">
    <location>
        <begin position="22"/>
        <end position="456"/>
    </location>
</feature>
<gene>
    <name evidence="3" type="ORF">GCM10025772_04550</name>
</gene>
<comment type="caution">
    <text evidence="3">The sequence shown here is derived from an EMBL/GenBank/DDBJ whole genome shotgun (WGS) entry which is preliminary data.</text>
</comment>
<reference evidence="4" key="1">
    <citation type="journal article" date="2019" name="Int. J. Syst. Evol. Microbiol.">
        <title>The Global Catalogue of Microorganisms (GCM) 10K type strain sequencing project: providing services to taxonomists for standard genome sequencing and annotation.</title>
        <authorList>
            <consortium name="The Broad Institute Genomics Platform"/>
            <consortium name="The Broad Institute Genome Sequencing Center for Infectious Disease"/>
            <person name="Wu L."/>
            <person name="Ma J."/>
        </authorList>
    </citation>
    <scope>NUCLEOTIDE SEQUENCE [LARGE SCALE GENOMIC DNA]</scope>
    <source>
        <strain evidence="4">JCM 18720</strain>
    </source>
</reference>
<dbReference type="PROSITE" id="PS51257">
    <property type="entry name" value="PROKAR_LIPOPROTEIN"/>
    <property type="match status" value="1"/>
</dbReference>
<protein>
    <recommendedName>
        <fullName evidence="2">DUF4397 domain-containing protein</fullName>
    </recommendedName>
</protein>
<sequence length="456" mass="46616">MNAAKRLVAVAFASLAITACSDSDDDVVITTPPTPSPGTGYVRVLHASPDAPKVNVMVNGAAALEAVDYAVGSGFIALEEDSYEIAVDAILPGGDTTTVVGPASIPIDADTEYSVVAVGKAGDGTLEPLILSRPKADFGAGNIRLQVLHASPDAPAVDIYLTAPGDDISMMDPALAAVPFKASSDLIEVASGDYQVRVTLPDSKEPVFDTGALTLEAGTDLMLVAINNTLTGASPINVVAWSSEGVALVSDVKSGSEVRVVHASPDAPAVNVLVDDAVALTDVPFPAASGYLGLAEGAHNVKVEPSAAPGTYVIDADVELVKNTAYTVLAINEVANIAPLVLTDDRRRIATEVGLRLIHASPTAGEVDIYVGADNDISDEEPAFTAVPIGAETGRVALPAGTYYVTVAPTGTKEGAIGPLMLELEAGKLYTAVARDEVGGGLPLGVILLDDFIAQQ</sequence>
<proteinExistence type="predicted"/>
<dbReference type="InterPro" id="IPR025510">
    <property type="entry name" value="DUF4397"/>
</dbReference>
<dbReference type="Proteomes" id="UP001501600">
    <property type="component" value="Unassembled WGS sequence"/>
</dbReference>
<dbReference type="EMBL" id="BAABLF010000005">
    <property type="protein sequence ID" value="GAA5187271.1"/>
    <property type="molecule type" value="Genomic_DNA"/>
</dbReference>
<feature type="signal peptide" evidence="1">
    <location>
        <begin position="1"/>
        <end position="21"/>
    </location>
</feature>
<feature type="domain" description="DUF4397" evidence="2">
    <location>
        <begin position="256"/>
        <end position="370"/>
    </location>
</feature>
<accession>A0ABP9RVI6</accession>
<keyword evidence="4" id="KW-1185">Reference proteome</keyword>
<feature type="domain" description="DUF4397" evidence="2">
    <location>
        <begin position="41"/>
        <end position="160"/>
    </location>
</feature>